<keyword evidence="2" id="KW-1185">Reference proteome</keyword>
<evidence type="ECO:0000313" key="1">
    <source>
        <dbReference type="EMBL" id="RID89879.1"/>
    </source>
</evidence>
<protein>
    <recommendedName>
        <fullName evidence="3">Response regulator</fullName>
    </recommendedName>
</protein>
<organism evidence="1 2">
    <name type="scientific">Gemmobacter lutimaris</name>
    <dbReference type="NCBI Taxonomy" id="2306023"/>
    <lineage>
        <taxon>Bacteria</taxon>
        <taxon>Pseudomonadati</taxon>
        <taxon>Pseudomonadota</taxon>
        <taxon>Alphaproteobacteria</taxon>
        <taxon>Rhodobacterales</taxon>
        <taxon>Paracoccaceae</taxon>
        <taxon>Gemmobacter</taxon>
    </lineage>
</organism>
<accession>A0A398BHE0</accession>
<dbReference type="EMBL" id="QXXQ01000021">
    <property type="protein sequence ID" value="RID89879.1"/>
    <property type="molecule type" value="Genomic_DNA"/>
</dbReference>
<proteinExistence type="predicted"/>
<evidence type="ECO:0008006" key="3">
    <source>
        <dbReference type="Google" id="ProtNLM"/>
    </source>
</evidence>
<gene>
    <name evidence="1" type="ORF">D2N39_20615</name>
</gene>
<comment type="caution">
    <text evidence="1">The sequence shown here is derived from an EMBL/GenBank/DDBJ whole genome shotgun (WGS) entry which is preliminary data.</text>
</comment>
<reference evidence="1 2" key="1">
    <citation type="submission" date="2018-09" db="EMBL/GenBank/DDBJ databases">
        <title>Gemmobacter lutimaris sp. nov., a marine bacterium isolated from tidal flat.</title>
        <authorList>
            <person name="Lee D.W."/>
            <person name="Yoo Y."/>
            <person name="Kim J.-J."/>
            <person name="Kim B.S."/>
        </authorList>
    </citation>
    <scope>NUCLEOTIDE SEQUENCE [LARGE SCALE GENOMIC DNA]</scope>
    <source>
        <strain evidence="1 2">YJ-T1-11</strain>
    </source>
</reference>
<dbReference type="AlphaFoldDB" id="A0A398BHE0"/>
<evidence type="ECO:0000313" key="2">
    <source>
        <dbReference type="Proteomes" id="UP000266649"/>
    </source>
</evidence>
<name>A0A398BHE0_9RHOB</name>
<dbReference type="Proteomes" id="UP000266649">
    <property type="component" value="Unassembled WGS sequence"/>
</dbReference>
<sequence>MGWLTEQGIMAKRHRKADPLSEINKLHEGSLLFIDLDAMGGIAFAADRILELRRRRTDLVVVLMSRDFSGHDFSAERLPFADASLKLPCSFAAIEEAAAEARQNNALWRKRGMNHA</sequence>